<dbReference type="EMBL" id="BARU01018240">
    <property type="protein sequence ID" value="GAH54146.1"/>
    <property type="molecule type" value="Genomic_DNA"/>
</dbReference>
<sequence length="195" mass="21364">FHILRCPPKYVEGKAASASGNRAGKPAAPRAAMGSRLGLPLPFGVPIKQAVSALLASRADGWMVLELDRHSVRLGQANGGTFQSHESGFSFAGQKLVTSSVVLRSPQCGEAHQKKLYSAFKKMGRCIEERSFPDFGYAHSVVALPQRGPSPPAELYVRLKRRLFLREDEKPYSELLIECTATMRREGNSEVDPKP</sequence>
<accession>X1G8B5</accession>
<name>X1G8B5_9ZZZZ</name>
<proteinExistence type="predicted"/>
<comment type="caution">
    <text evidence="1">The sequence shown here is derived from an EMBL/GenBank/DDBJ whole genome shotgun (WGS) entry which is preliminary data.</text>
</comment>
<protein>
    <submittedName>
        <fullName evidence="1">Uncharacterized protein</fullName>
    </submittedName>
</protein>
<organism evidence="1">
    <name type="scientific">marine sediment metagenome</name>
    <dbReference type="NCBI Taxonomy" id="412755"/>
    <lineage>
        <taxon>unclassified sequences</taxon>
        <taxon>metagenomes</taxon>
        <taxon>ecological metagenomes</taxon>
    </lineage>
</organism>
<gene>
    <name evidence="1" type="ORF">S03H2_30165</name>
</gene>
<evidence type="ECO:0000313" key="1">
    <source>
        <dbReference type="EMBL" id="GAH54146.1"/>
    </source>
</evidence>
<feature type="non-terminal residue" evidence="1">
    <location>
        <position position="1"/>
    </location>
</feature>
<reference evidence="1" key="1">
    <citation type="journal article" date="2014" name="Front. Microbiol.">
        <title>High frequency of phylogenetically diverse reductive dehalogenase-homologous genes in deep subseafloor sedimentary metagenomes.</title>
        <authorList>
            <person name="Kawai M."/>
            <person name="Futagami T."/>
            <person name="Toyoda A."/>
            <person name="Takaki Y."/>
            <person name="Nishi S."/>
            <person name="Hori S."/>
            <person name="Arai W."/>
            <person name="Tsubouchi T."/>
            <person name="Morono Y."/>
            <person name="Uchiyama I."/>
            <person name="Ito T."/>
            <person name="Fujiyama A."/>
            <person name="Inagaki F."/>
            <person name="Takami H."/>
        </authorList>
    </citation>
    <scope>NUCLEOTIDE SEQUENCE</scope>
    <source>
        <strain evidence="1">Expedition CK06-06</strain>
    </source>
</reference>
<dbReference type="AlphaFoldDB" id="X1G8B5"/>